<keyword evidence="15" id="KW-1185">Reference proteome</keyword>
<organism evidence="14 15">
    <name type="scientific">Scomber scombrus</name>
    <name type="common">Atlantic mackerel</name>
    <name type="synonym">Scomber vernalis</name>
    <dbReference type="NCBI Taxonomy" id="13677"/>
    <lineage>
        <taxon>Eukaryota</taxon>
        <taxon>Metazoa</taxon>
        <taxon>Chordata</taxon>
        <taxon>Craniata</taxon>
        <taxon>Vertebrata</taxon>
        <taxon>Euteleostomi</taxon>
        <taxon>Actinopterygii</taxon>
        <taxon>Neopterygii</taxon>
        <taxon>Teleostei</taxon>
        <taxon>Neoteleostei</taxon>
        <taxon>Acanthomorphata</taxon>
        <taxon>Pelagiaria</taxon>
        <taxon>Scombriformes</taxon>
        <taxon>Scombridae</taxon>
        <taxon>Scomber</taxon>
    </lineage>
</organism>
<evidence type="ECO:0000256" key="1">
    <source>
        <dbReference type="ARBA" id="ARBA00004479"/>
    </source>
</evidence>
<dbReference type="Pfam" id="PF07686">
    <property type="entry name" value="V-set"/>
    <property type="match status" value="1"/>
</dbReference>
<keyword evidence="10" id="KW-0393">Immunoglobulin domain</keyword>
<evidence type="ECO:0000256" key="3">
    <source>
        <dbReference type="ARBA" id="ARBA00022729"/>
    </source>
</evidence>
<evidence type="ECO:0000256" key="12">
    <source>
        <dbReference type="SAM" id="SignalP"/>
    </source>
</evidence>
<evidence type="ECO:0000256" key="9">
    <source>
        <dbReference type="ARBA" id="ARBA00023180"/>
    </source>
</evidence>
<evidence type="ECO:0000256" key="7">
    <source>
        <dbReference type="ARBA" id="ARBA00023136"/>
    </source>
</evidence>
<dbReference type="InterPro" id="IPR013106">
    <property type="entry name" value="Ig_V-set"/>
</dbReference>
<dbReference type="InterPro" id="IPR013783">
    <property type="entry name" value="Ig-like_fold"/>
</dbReference>
<dbReference type="SUPFAM" id="SSF48726">
    <property type="entry name" value="Immunoglobulin"/>
    <property type="match status" value="1"/>
</dbReference>
<dbReference type="Gene3D" id="2.60.40.10">
    <property type="entry name" value="Immunoglobulins"/>
    <property type="match status" value="1"/>
</dbReference>
<keyword evidence="7 11" id="KW-0472">Membrane</keyword>
<dbReference type="GO" id="GO:0009986">
    <property type="term" value="C:cell surface"/>
    <property type="evidence" value="ECO:0007669"/>
    <property type="project" value="TreeGrafter"/>
</dbReference>
<keyword evidence="5 11" id="KW-1133">Transmembrane helix</keyword>
<dbReference type="GO" id="GO:0050776">
    <property type="term" value="P:regulation of immune response"/>
    <property type="evidence" value="ECO:0007669"/>
    <property type="project" value="InterPro"/>
</dbReference>
<keyword evidence="6" id="KW-1064">Adaptive immunity</keyword>
<dbReference type="InterPro" id="IPR042414">
    <property type="entry name" value="CD8B"/>
</dbReference>
<keyword evidence="2 11" id="KW-0812">Transmembrane</keyword>
<evidence type="ECO:0000256" key="4">
    <source>
        <dbReference type="ARBA" id="ARBA00022859"/>
    </source>
</evidence>
<comment type="subcellular location">
    <subcellularLocation>
        <location evidence="1">Membrane</location>
        <topology evidence="1">Single-pass type I membrane protein</topology>
    </subcellularLocation>
</comment>
<dbReference type="InterPro" id="IPR036179">
    <property type="entry name" value="Ig-like_dom_sf"/>
</dbReference>
<evidence type="ECO:0000256" key="10">
    <source>
        <dbReference type="ARBA" id="ARBA00023319"/>
    </source>
</evidence>
<dbReference type="PANTHER" id="PTHR11292:SF7">
    <property type="entry name" value="T-CELL SURFACE GLYCOPROTEIN CD8 BETA CHAIN-RELATED"/>
    <property type="match status" value="1"/>
</dbReference>
<keyword evidence="8" id="KW-1015">Disulfide bond</keyword>
<proteinExistence type="predicted"/>
<evidence type="ECO:0000256" key="5">
    <source>
        <dbReference type="ARBA" id="ARBA00022989"/>
    </source>
</evidence>
<feature type="domain" description="Immunoglobulin V-set" evidence="13">
    <location>
        <begin position="52"/>
        <end position="123"/>
    </location>
</feature>
<feature type="transmembrane region" description="Helical" evidence="11">
    <location>
        <begin position="170"/>
        <end position="193"/>
    </location>
</feature>
<accession>A0AAV1NIW4</accession>
<evidence type="ECO:0000259" key="13">
    <source>
        <dbReference type="Pfam" id="PF07686"/>
    </source>
</evidence>
<keyword evidence="9" id="KW-0325">Glycoprotein</keyword>
<dbReference type="CDD" id="cd00099">
    <property type="entry name" value="IgV"/>
    <property type="match status" value="1"/>
</dbReference>
<evidence type="ECO:0000256" key="2">
    <source>
        <dbReference type="ARBA" id="ARBA00022692"/>
    </source>
</evidence>
<reference evidence="14 15" key="1">
    <citation type="submission" date="2024-01" db="EMBL/GenBank/DDBJ databases">
        <authorList>
            <person name="Alioto T."/>
            <person name="Alioto T."/>
            <person name="Gomez Garrido J."/>
        </authorList>
    </citation>
    <scope>NUCLEOTIDE SEQUENCE [LARGE SCALE GENOMIC DNA]</scope>
</reference>
<dbReference type="GO" id="GO:0015026">
    <property type="term" value="F:coreceptor activity"/>
    <property type="evidence" value="ECO:0007669"/>
    <property type="project" value="InterPro"/>
</dbReference>
<evidence type="ECO:0000313" key="15">
    <source>
        <dbReference type="Proteomes" id="UP001314229"/>
    </source>
</evidence>
<dbReference type="AlphaFoldDB" id="A0AAV1NIW4"/>
<keyword evidence="3 12" id="KW-0732">Signal</keyword>
<evidence type="ECO:0000313" key="14">
    <source>
        <dbReference type="EMBL" id="CAK6958309.1"/>
    </source>
</evidence>
<dbReference type="PANTHER" id="PTHR11292">
    <property type="entry name" value="T-CELL SURFACE GLYCOPROTEIN CD8 BETA CHAIN"/>
    <property type="match status" value="1"/>
</dbReference>
<name>A0AAV1NIW4_SCOSC</name>
<evidence type="ECO:0000256" key="8">
    <source>
        <dbReference type="ARBA" id="ARBA00023157"/>
    </source>
</evidence>
<keyword evidence="4" id="KW-0391">Immunity</keyword>
<dbReference type="GO" id="GO:0002250">
    <property type="term" value="P:adaptive immune response"/>
    <property type="evidence" value="ECO:0007669"/>
    <property type="project" value="UniProtKB-KW"/>
</dbReference>
<protein>
    <submittedName>
        <fullName evidence="14">T-cell surface glycoprotein CD8 beta chain</fullName>
    </submittedName>
</protein>
<feature type="signal peptide" evidence="12">
    <location>
        <begin position="1"/>
        <end position="21"/>
    </location>
</feature>
<comment type="caution">
    <text evidence="14">The sequence shown here is derived from an EMBL/GenBank/DDBJ whole genome shotgun (WGS) entry which is preliminary data.</text>
</comment>
<dbReference type="GO" id="GO:0042288">
    <property type="term" value="F:MHC class I protein binding"/>
    <property type="evidence" value="ECO:0007669"/>
    <property type="project" value="InterPro"/>
</dbReference>
<feature type="chain" id="PRO_5043539033" evidence="12">
    <location>
        <begin position="22"/>
        <end position="208"/>
    </location>
</feature>
<sequence length="208" mass="23542">MFSLPLAWTLLTVSLWTSGLCQILKNGPLNVLYPKLGQTEAIYCDCVIIPCDSVYWFRIISQDKKVEYIGSYNNADRVYYKDINKSSRFTFNRRGSSSFSLRISNVSQEDTAIYSCVLKDRKNNEMWIPGTLFLPGVTPPTVPPVTKAKKVVKPSCRCKKSSSQDGCDSLILWSLVGLIAGLALAIICTLYYFSRLPKKCRHRFAKTR</sequence>
<evidence type="ECO:0000256" key="6">
    <source>
        <dbReference type="ARBA" id="ARBA00023130"/>
    </source>
</evidence>
<dbReference type="GO" id="GO:0016020">
    <property type="term" value="C:membrane"/>
    <property type="evidence" value="ECO:0007669"/>
    <property type="project" value="UniProtKB-SubCell"/>
</dbReference>
<evidence type="ECO:0000256" key="11">
    <source>
        <dbReference type="SAM" id="Phobius"/>
    </source>
</evidence>
<dbReference type="EMBL" id="CAWUFR010000033">
    <property type="protein sequence ID" value="CAK6958309.1"/>
    <property type="molecule type" value="Genomic_DNA"/>
</dbReference>
<dbReference type="Proteomes" id="UP001314229">
    <property type="component" value="Unassembled WGS sequence"/>
</dbReference>
<gene>
    <name evidence="14" type="ORF">FSCOSCO3_A010561</name>
</gene>